<reference evidence="1 2" key="1">
    <citation type="journal article" date="2016" name="Mol. Biol. Evol.">
        <title>Comparative Genomics of Early-Diverging Mushroom-Forming Fungi Provides Insights into the Origins of Lignocellulose Decay Capabilities.</title>
        <authorList>
            <person name="Nagy L.G."/>
            <person name="Riley R."/>
            <person name="Tritt A."/>
            <person name="Adam C."/>
            <person name="Daum C."/>
            <person name="Floudas D."/>
            <person name="Sun H."/>
            <person name="Yadav J.S."/>
            <person name="Pangilinan J."/>
            <person name="Larsson K.H."/>
            <person name="Matsuura K."/>
            <person name="Barry K."/>
            <person name="Labutti K."/>
            <person name="Kuo R."/>
            <person name="Ohm R.A."/>
            <person name="Bhattacharya S.S."/>
            <person name="Shirouzu T."/>
            <person name="Yoshinaga Y."/>
            <person name="Martin F.M."/>
            <person name="Grigoriev I.V."/>
            <person name="Hibbett D.S."/>
        </authorList>
    </citation>
    <scope>NUCLEOTIDE SEQUENCE [LARGE SCALE GENOMIC DNA]</scope>
    <source>
        <strain evidence="1 2">HHB12733</strain>
    </source>
</reference>
<dbReference type="InterPro" id="IPR036291">
    <property type="entry name" value="NAD(P)-bd_dom_sf"/>
</dbReference>
<protein>
    <submittedName>
        <fullName evidence="1">Uncharacterized protein</fullName>
    </submittedName>
</protein>
<name>A0A165FJP1_9BASI</name>
<keyword evidence="2" id="KW-1185">Reference proteome</keyword>
<dbReference type="EMBL" id="KV423971">
    <property type="protein sequence ID" value="KZT56851.1"/>
    <property type="molecule type" value="Genomic_DNA"/>
</dbReference>
<dbReference type="Gene3D" id="3.40.50.720">
    <property type="entry name" value="NAD(P)-binding Rossmann-like Domain"/>
    <property type="match status" value="1"/>
</dbReference>
<sequence length="131" mass="14661">MDHLNESLEELWVLFNGKTDEIPVVPVFIDVRDRASITVAVLTNEKARNQRYLAVAGHFTTPQLMEIVRGAFPDQARRLLPTPPSPPPHFKTGCRKIESDFGISWIPLERSIIDTAAALFIAEKELVGSSH</sequence>
<dbReference type="AlphaFoldDB" id="A0A165FJP1"/>
<dbReference type="Proteomes" id="UP000076842">
    <property type="component" value="Unassembled WGS sequence"/>
</dbReference>
<gene>
    <name evidence="1" type="ORF">CALCODRAFT_496845</name>
</gene>
<accession>A0A165FJP1</accession>
<dbReference type="OrthoDB" id="2735536at2759"/>
<dbReference type="SUPFAM" id="SSF51735">
    <property type="entry name" value="NAD(P)-binding Rossmann-fold domains"/>
    <property type="match status" value="1"/>
</dbReference>
<dbReference type="STRING" id="1353952.A0A165FJP1"/>
<evidence type="ECO:0000313" key="2">
    <source>
        <dbReference type="Proteomes" id="UP000076842"/>
    </source>
</evidence>
<proteinExistence type="predicted"/>
<evidence type="ECO:0000313" key="1">
    <source>
        <dbReference type="EMBL" id="KZT56851.1"/>
    </source>
</evidence>
<organism evidence="1 2">
    <name type="scientific">Calocera cornea HHB12733</name>
    <dbReference type="NCBI Taxonomy" id="1353952"/>
    <lineage>
        <taxon>Eukaryota</taxon>
        <taxon>Fungi</taxon>
        <taxon>Dikarya</taxon>
        <taxon>Basidiomycota</taxon>
        <taxon>Agaricomycotina</taxon>
        <taxon>Dacrymycetes</taxon>
        <taxon>Dacrymycetales</taxon>
        <taxon>Dacrymycetaceae</taxon>
        <taxon>Calocera</taxon>
    </lineage>
</organism>
<dbReference type="InParanoid" id="A0A165FJP1"/>